<reference evidence="1 2" key="1">
    <citation type="submission" date="2022-04" db="EMBL/GenBank/DDBJ databases">
        <title>Hymenobacter sp. isolated from the air.</title>
        <authorList>
            <person name="Won M."/>
            <person name="Lee C.-M."/>
            <person name="Woen H.-Y."/>
            <person name="Kwon S.-W."/>
        </authorList>
    </citation>
    <scope>NUCLEOTIDE SEQUENCE [LARGE SCALE GENOMIC DNA]</scope>
    <source>
        <strain evidence="2">5413 J-13</strain>
    </source>
</reference>
<organism evidence="1 2">
    <name type="scientific">Hymenobacter aerilatus</name>
    <dbReference type="NCBI Taxonomy" id="2932251"/>
    <lineage>
        <taxon>Bacteria</taxon>
        <taxon>Pseudomonadati</taxon>
        <taxon>Bacteroidota</taxon>
        <taxon>Cytophagia</taxon>
        <taxon>Cytophagales</taxon>
        <taxon>Hymenobacteraceae</taxon>
        <taxon>Hymenobacter</taxon>
    </lineage>
</organism>
<dbReference type="Proteomes" id="UP000829925">
    <property type="component" value="Chromosome"/>
</dbReference>
<evidence type="ECO:0000313" key="2">
    <source>
        <dbReference type="Proteomes" id="UP000829925"/>
    </source>
</evidence>
<name>A0A8T9T042_9BACT</name>
<dbReference type="RefSeq" id="WP_245097298.1">
    <property type="nucleotide sequence ID" value="NZ_CP095053.1"/>
</dbReference>
<evidence type="ECO:0000313" key="1">
    <source>
        <dbReference type="EMBL" id="UOR07495.1"/>
    </source>
</evidence>
<dbReference type="KEGG" id="haei:MUN82_10450"/>
<proteinExistence type="predicted"/>
<accession>A0A8T9T042</accession>
<keyword evidence="2" id="KW-1185">Reference proteome</keyword>
<protein>
    <submittedName>
        <fullName evidence="1">Uncharacterized protein</fullName>
    </submittedName>
</protein>
<dbReference type="EMBL" id="CP095053">
    <property type="protein sequence ID" value="UOR07495.1"/>
    <property type="molecule type" value="Genomic_DNA"/>
</dbReference>
<sequence>MAQHISTVQNLFQPEIYLEAILRQQAQQLAGRPGWPSTVAAVYQCLLDQIEADVLAGPCLH</sequence>
<dbReference type="AlphaFoldDB" id="A0A8T9T042"/>
<gene>
    <name evidence="1" type="ORF">MUN82_10450</name>
</gene>